<feature type="domain" description="Beta-lactamase-related" evidence="1">
    <location>
        <begin position="10"/>
        <end position="362"/>
    </location>
</feature>
<gene>
    <name evidence="2" type="ORF">EIM44_00570</name>
</gene>
<evidence type="ECO:0000313" key="3">
    <source>
        <dbReference type="Proteomes" id="UP000276010"/>
    </source>
</evidence>
<dbReference type="GO" id="GO:0016787">
    <property type="term" value="F:hydrolase activity"/>
    <property type="evidence" value="ECO:0007669"/>
    <property type="project" value="UniProtKB-KW"/>
</dbReference>
<reference evidence="2 3" key="1">
    <citation type="submission" date="2018-11" db="EMBL/GenBank/DDBJ databases">
        <title>Whole genome sequence of Bibersteinia trehalosi strain OADDL-BT1 an multidrug resistant pathogen isolate.</title>
        <authorList>
            <person name="Couger M."/>
            <person name="Ramachandran A."/>
        </authorList>
    </citation>
    <scope>NUCLEOTIDE SEQUENCE [LARGE SCALE GENOMIC DNA]</scope>
    <source>
        <strain evidence="2 3">OADDL-BT1</strain>
    </source>
</reference>
<dbReference type="AlphaFoldDB" id="A0A3R8N1W2"/>
<dbReference type="SUPFAM" id="SSF56601">
    <property type="entry name" value="beta-lactamase/transpeptidase-like"/>
    <property type="match status" value="1"/>
</dbReference>
<dbReference type="RefSeq" id="WP_125134296.1">
    <property type="nucleotide sequence ID" value="NZ_RRUC01000004.1"/>
</dbReference>
<dbReference type="InterPro" id="IPR012338">
    <property type="entry name" value="Beta-lactam/transpept-like"/>
</dbReference>
<organism evidence="2 3">
    <name type="scientific">Bibersteinia trehalosi</name>
    <name type="common">Pasteurella trehalosi</name>
    <dbReference type="NCBI Taxonomy" id="47735"/>
    <lineage>
        <taxon>Bacteria</taxon>
        <taxon>Pseudomonadati</taxon>
        <taxon>Pseudomonadota</taxon>
        <taxon>Gammaproteobacteria</taxon>
        <taxon>Pasteurellales</taxon>
        <taxon>Pasteurellaceae</taxon>
        <taxon>Bibersteinia</taxon>
    </lineage>
</organism>
<accession>A0A3R8N1W2</accession>
<dbReference type="InterPro" id="IPR050789">
    <property type="entry name" value="Diverse_Enzym_Activities"/>
</dbReference>
<dbReference type="PANTHER" id="PTHR43283:SF3">
    <property type="entry name" value="BETA-LACTAMASE FAMILY PROTEIN (AFU_ORTHOLOGUE AFUA_5G07500)"/>
    <property type="match status" value="1"/>
</dbReference>
<dbReference type="Gene3D" id="3.40.710.10">
    <property type="entry name" value="DD-peptidase/beta-lactamase superfamily"/>
    <property type="match status" value="1"/>
</dbReference>
<dbReference type="PANTHER" id="PTHR43283">
    <property type="entry name" value="BETA-LACTAMASE-RELATED"/>
    <property type="match status" value="1"/>
</dbReference>
<protein>
    <submittedName>
        <fullName evidence="2">Class A beta-lactamase-related serine hydrolase</fullName>
    </submittedName>
</protein>
<keyword evidence="2" id="KW-0378">Hydrolase</keyword>
<sequence>MNTNQLSIVRQDIQSYIDKGLMYGANIIIAQKGQIVMRESFGTVDGSRPMTADDLFLTMSLSKSFTAVLVLNAIEKGLFSLNTPVAQLFPEFAQHDKQFISVYHLLCHQAGMYGKLIPPSPMTIEEAGDMNKWFEAICQMPARFVAGEKAGYSPIAGFTVLAKILEKTDPKQRSFAQIAIDELFAPLGMTDSRFGNAKNDPRRVAVTHTPLMSKGQSTLSSVKETQDFLNGFANEGSVIAGGNAFCTIDDVFAFAENFRLNLQGQGVRILSPAMANYATQNHCGEMLNEVEGIEIFKNSPLSKNFQARFGLHGGYARGTGHVLTMCGYLASPNAFGGMGGASTYYLIDPKRELTVAFLSAGFIEGLGHLVRVAKMNDLIIGACE</sequence>
<dbReference type="Proteomes" id="UP000276010">
    <property type="component" value="Unassembled WGS sequence"/>
</dbReference>
<proteinExistence type="predicted"/>
<comment type="caution">
    <text evidence="2">The sequence shown here is derived from an EMBL/GenBank/DDBJ whole genome shotgun (WGS) entry which is preliminary data.</text>
</comment>
<dbReference type="Pfam" id="PF00144">
    <property type="entry name" value="Beta-lactamase"/>
    <property type="match status" value="1"/>
</dbReference>
<name>A0A3R8N1W2_BIBTR</name>
<dbReference type="EMBL" id="RRUC01000004">
    <property type="protein sequence ID" value="RRN05858.1"/>
    <property type="molecule type" value="Genomic_DNA"/>
</dbReference>
<evidence type="ECO:0000259" key="1">
    <source>
        <dbReference type="Pfam" id="PF00144"/>
    </source>
</evidence>
<evidence type="ECO:0000313" key="2">
    <source>
        <dbReference type="EMBL" id="RRN05858.1"/>
    </source>
</evidence>
<dbReference type="InterPro" id="IPR001466">
    <property type="entry name" value="Beta-lactam-related"/>
</dbReference>